<evidence type="ECO:0000256" key="5">
    <source>
        <dbReference type="ARBA" id="ARBA00011738"/>
    </source>
</evidence>
<comment type="cofactor">
    <cofactor evidence="16">
        <name>NH4(+)</name>
        <dbReference type="ChEBI" id="CHEBI:28938"/>
    </cofactor>
    <cofactor evidence="16">
        <name>K(+)</name>
        <dbReference type="ChEBI" id="CHEBI:29103"/>
    </cofactor>
    <text evidence="16">A monovalent cation. Ammonium or potassium.</text>
</comment>
<evidence type="ECO:0000313" key="17">
    <source>
        <dbReference type="EMBL" id="QNM08939.1"/>
    </source>
</evidence>
<dbReference type="NCBIfam" id="TIGR00671">
    <property type="entry name" value="baf"/>
    <property type="match status" value="1"/>
</dbReference>
<keyword evidence="11 16" id="KW-0067">ATP-binding</keyword>
<evidence type="ECO:0000256" key="16">
    <source>
        <dbReference type="HAMAP-Rule" id="MF_01274"/>
    </source>
</evidence>
<comment type="subcellular location">
    <subcellularLocation>
        <location evidence="3 16">Cytoplasm</location>
    </subcellularLocation>
</comment>
<feature type="binding site" evidence="16">
    <location>
        <begin position="6"/>
        <end position="13"/>
    </location>
    <ligand>
        <name>ATP</name>
        <dbReference type="ChEBI" id="CHEBI:30616"/>
    </ligand>
</feature>
<dbReference type="PANTHER" id="PTHR34265:SF1">
    <property type="entry name" value="TYPE III PANTOTHENATE KINASE"/>
    <property type="match status" value="1"/>
</dbReference>
<dbReference type="GO" id="GO:0004594">
    <property type="term" value="F:pantothenate kinase activity"/>
    <property type="evidence" value="ECO:0007669"/>
    <property type="project" value="UniProtKB-UniRule"/>
</dbReference>
<dbReference type="UniPathway" id="UPA00241">
    <property type="reaction ID" value="UER00352"/>
</dbReference>
<dbReference type="EC" id="2.7.1.33" evidence="6 16"/>
<comment type="cofactor">
    <cofactor evidence="2">
        <name>K(+)</name>
        <dbReference type="ChEBI" id="CHEBI:29103"/>
    </cofactor>
</comment>
<gene>
    <name evidence="16" type="primary">coaX</name>
    <name evidence="17" type="ORF">H9Q79_01125</name>
</gene>
<evidence type="ECO:0000256" key="7">
    <source>
        <dbReference type="ARBA" id="ARBA00022490"/>
    </source>
</evidence>
<keyword evidence="10 16" id="KW-0418">Kinase</keyword>
<dbReference type="RefSeq" id="WP_118648645.1">
    <property type="nucleotide sequence ID" value="NZ_CP060635.1"/>
</dbReference>
<dbReference type="Proteomes" id="UP000515860">
    <property type="component" value="Chromosome"/>
</dbReference>
<dbReference type="PANTHER" id="PTHR34265">
    <property type="entry name" value="TYPE III PANTOTHENATE KINASE"/>
    <property type="match status" value="1"/>
</dbReference>
<keyword evidence="7 16" id="KW-0963">Cytoplasm</keyword>
<evidence type="ECO:0000256" key="11">
    <source>
        <dbReference type="ARBA" id="ARBA00022840"/>
    </source>
</evidence>
<evidence type="ECO:0000256" key="1">
    <source>
        <dbReference type="ARBA" id="ARBA00001206"/>
    </source>
</evidence>
<evidence type="ECO:0000256" key="8">
    <source>
        <dbReference type="ARBA" id="ARBA00022679"/>
    </source>
</evidence>
<keyword evidence="18" id="KW-1185">Reference proteome</keyword>
<accession>A0A7G9GDQ7</accession>
<comment type="subunit">
    <text evidence="5 16">Homodimer.</text>
</comment>
<evidence type="ECO:0000256" key="15">
    <source>
        <dbReference type="ARBA" id="ARBA00040883"/>
    </source>
</evidence>
<sequence length="254" mass="27287">MILAIDVGNSNIVVGCIDKKGIRFIERMSTDLNKTELEYAITLKNIMEIYEIRDGALEGGIISSVVPQVTEVLRCAVEKLIKTPVKIVGPGLKTGLNILIDNPAQLGSDLLVDSVAALAEHPVPLIIVDMGTATTVCVINSKRQYIGGMIVPGVRTALDSLVSHTSLLQQISLEPPKKVIGSNTIDGMKSGMIYGNASILDGLIDRIEEELGEKCTIVATGGLAGAIVPHCRRHILVDDDLLLKGLKIIYEKNR</sequence>
<dbReference type="InterPro" id="IPR043129">
    <property type="entry name" value="ATPase_NBD"/>
</dbReference>
<keyword evidence="16" id="KW-0479">Metal-binding</keyword>
<keyword evidence="8 16" id="KW-0808">Transferase</keyword>
<feature type="binding site" evidence="16">
    <location>
        <position position="184"/>
    </location>
    <ligand>
        <name>substrate</name>
    </ligand>
</feature>
<feature type="binding site" evidence="16">
    <location>
        <begin position="107"/>
        <end position="110"/>
    </location>
    <ligand>
        <name>substrate</name>
    </ligand>
</feature>
<dbReference type="GO" id="GO:0005737">
    <property type="term" value="C:cytoplasm"/>
    <property type="evidence" value="ECO:0007669"/>
    <property type="project" value="UniProtKB-SubCell"/>
</dbReference>
<feature type="active site" description="Proton acceptor" evidence="16">
    <location>
        <position position="109"/>
    </location>
</feature>
<dbReference type="SUPFAM" id="SSF53067">
    <property type="entry name" value="Actin-like ATPase domain"/>
    <property type="match status" value="2"/>
</dbReference>
<comment type="caution">
    <text evidence="16">Lacks conserved residue(s) required for the propagation of feature annotation.</text>
</comment>
<dbReference type="Pfam" id="PF03309">
    <property type="entry name" value="Pan_kinase"/>
    <property type="match status" value="1"/>
</dbReference>
<comment type="catalytic activity">
    <reaction evidence="1 16">
        <text>(R)-pantothenate + ATP = (R)-4'-phosphopantothenate + ADP + H(+)</text>
        <dbReference type="Rhea" id="RHEA:16373"/>
        <dbReference type="ChEBI" id="CHEBI:10986"/>
        <dbReference type="ChEBI" id="CHEBI:15378"/>
        <dbReference type="ChEBI" id="CHEBI:29032"/>
        <dbReference type="ChEBI" id="CHEBI:30616"/>
        <dbReference type="ChEBI" id="CHEBI:456216"/>
        <dbReference type="EC" id="2.7.1.33"/>
    </reaction>
</comment>
<dbReference type="GO" id="GO:0015937">
    <property type="term" value="P:coenzyme A biosynthetic process"/>
    <property type="evidence" value="ECO:0007669"/>
    <property type="project" value="UniProtKB-UniRule"/>
</dbReference>
<evidence type="ECO:0000313" key="18">
    <source>
        <dbReference type="Proteomes" id="UP000515860"/>
    </source>
</evidence>
<evidence type="ECO:0000256" key="3">
    <source>
        <dbReference type="ARBA" id="ARBA00004496"/>
    </source>
</evidence>
<keyword evidence="13 16" id="KW-0173">Coenzyme A biosynthesis</keyword>
<evidence type="ECO:0000256" key="10">
    <source>
        <dbReference type="ARBA" id="ARBA00022777"/>
    </source>
</evidence>
<evidence type="ECO:0000256" key="2">
    <source>
        <dbReference type="ARBA" id="ARBA00001958"/>
    </source>
</evidence>
<evidence type="ECO:0000256" key="12">
    <source>
        <dbReference type="ARBA" id="ARBA00022958"/>
    </source>
</evidence>
<protein>
    <recommendedName>
        <fullName evidence="15 16">Type III pantothenate kinase</fullName>
        <ecNumber evidence="6 16">2.7.1.33</ecNumber>
    </recommendedName>
    <alternativeName>
        <fullName evidence="16">PanK-III</fullName>
    </alternativeName>
    <alternativeName>
        <fullName evidence="16">Pantothenic acid kinase</fullName>
    </alternativeName>
</protein>
<feature type="binding site" evidence="16">
    <location>
        <position position="132"/>
    </location>
    <ligand>
        <name>ATP</name>
        <dbReference type="ChEBI" id="CHEBI:30616"/>
    </ligand>
</feature>
<dbReference type="KEGG" id="whj:H9Q79_01125"/>
<evidence type="ECO:0000256" key="9">
    <source>
        <dbReference type="ARBA" id="ARBA00022741"/>
    </source>
</evidence>
<evidence type="ECO:0000256" key="4">
    <source>
        <dbReference type="ARBA" id="ARBA00005225"/>
    </source>
</evidence>
<dbReference type="HAMAP" id="MF_01274">
    <property type="entry name" value="Pantothen_kinase_3"/>
    <property type="match status" value="1"/>
</dbReference>
<dbReference type="NCBIfam" id="NF009855">
    <property type="entry name" value="PRK13321.1"/>
    <property type="match status" value="1"/>
</dbReference>
<evidence type="ECO:0000256" key="13">
    <source>
        <dbReference type="ARBA" id="ARBA00022993"/>
    </source>
</evidence>
<keyword evidence="12 16" id="KW-0630">Potassium</keyword>
<comment type="similarity">
    <text evidence="14 16">Belongs to the type III pantothenate kinase family.</text>
</comment>
<feature type="binding site" evidence="16">
    <location>
        <position position="129"/>
    </location>
    <ligand>
        <name>K(+)</name>
        <dbReference type="ChEBI" id="CHEBI:29103"/>
    </ligand>
</feature>
<dbReference type="GO" id="GO:0046872">
    <property type="term" value="F:metal ion binding"/>
    <property type="evidence" value="ECO:0007669"/>
    <property type="project" value="UniProtKB-KW"/>
</dbReference>
<proteinExistence type="inferred from homology"/>
<evidence type="ECO:0000256" key="6">
    <source>
        <dbReference type="ARBA" id="ARBA00012102"/>
    </source>
</evidence>
<dbReference type="GO" id="GO:0005524">
    <property type="term" value="F:ATP binding"/>
    <property type="evidence" value="ECO:0007669"/>
    <property type="project" value="UniProtKB-UniRule"/>
</dbReference>
<organism evidence="17 18">
    <name type="scientific">Wansuia hejianensis</name>
    <dbReference type="NCBI Taxonomy" id="2763667"/>
    <lineage>
        <taxon>Bacteria</taxon>
        <taxon>Bacillati</taxon>
        <taxon>Bacillota</taxon>
        <taxon>Clostridia</taxon>
        <taxon>Lachnospirales</taxon>
        <taxon>Lachnospiraceae</taxon>
        <taxon>Wansuia</taxon>
    </lineage>
</organism>
<evidence type="ECO:0000256" key="14">
    <source>
        <dbReference type="ARBA" id="ARBA00038036"/>
    </source>
</evidence>
<dbReference type="EMBL" id="CP060635">
    <property type="protein sequence ID" value="QNM08939.1"/>
    <property type="molecule type" value="Genomic_DNA"/>
</dbReference>
<dbReference type="CDD" id="cd24015">
    <property type="entry name" value="ASKHA_NBD_PanK-III"/>
    <property type="match status" value="1"/>
</dbReference>
<name>A0A7G9GDQ7_9FIRM</name>
<dbReference type="AlphaFoldDB" id="A0A7G9GDQ7"/>
<dbReference type="InterPro" id="IPR004619">
    <property type="entry name" value="Type_III_PanK"/>
</dbReference>
<comment type="pathway">
    <text evidence="4 16">Cofactor biosynthesis; coenzyme A biosynthesis; CoA from (R)-pantothenate: step 1/5.</text>
</comment>
<reference evidence="17 18" key="1">
    <citation type="submission" date="2020-08" db="EMBL/GenBank/DDBJ databases">
        <authorList>
            <person name="Liu C."/>
            <person name="Sun Q."/>
        </authorList>
    </citation>
    <scope>NUCLEOTIDE SEQUENCE [LARGE SCALE GENOMIC DNA]</scope>
    <source>
        <strain evidence="17 18">NSJ-29</strain>
    </source>
</reference>
<keyword evidence="9 16" id="KW-0547">Nucleotide-binding</keyword>
<dbReference type="Gene3D" id="3.30.420.40">
    <property type="match status" value="2"/>
</dbReference>
<comment type="function">
    <text evidence="16">Catalyzes the phosphorylation of pantothenate (Pan), the first step in CoA biosynthesis.</text>
</comment>